<organism evidence="1 2">
    <name type="scientific">Chryseobacterium camelliae</name>
    <dbReference type="NCBI Taxonomy" id="1265445"/>
    <lineage>
        <taxon>Bacteria</taxon>
        <taxon>Pseudomonadati</taxon>
        <taxon>Bacteroidota</taxon>
        <taxon>Flavobacteriia</taxon>
        <taxon>Flavobacteriales</taxon>
        <taxon>Weeksellaceae</taxon>
        <taxon>Chryseobacterium group</taxon>
        <taxon>Chryseobacterium</taxon>
    </lineage>
</organism>
<evidence type="ECO:0000313" key="2">
    <source>
        <dbReference type="Proteomes" id="UP001210978"/>
    </source>
</evidence>
<evidence type="ECO:0000313" key="1">
    <source>
        <dbReference type="EMBL" id="WBV59458.1"/>
    </source>
</evidence>
<dbReference type="RefSeq" id="WP_271147848.1">
    <property type="nucleotide sequence ID" value="NZ_CP115859.1"/>
</dbReference>
<sequence>MSDIGKIIRVNALPPPDKRENNVIYQVAAPGAATYKDYAIDANGDLKTPCYVPLTGTVEGKPLTKNIEVDTSKEGAVGFISNTPDLSKAVLAIQEGGSVLAESRRDTDNTSSSIHLHHDTGIEITATASDSQFSAIIDTSGLQGDGYIPPTSDEHYVQRKYITDNFTSQTALNNTLADYYTSAQTDNLFYDKTEVDAKLSAVYRPKGSVADFASLPSSGNTEGDVWNIIDTGSNYVWVIDLNNTGVPGWDKLSETVDLTNYMTLNTEQIADGRKIFRGANGSRYDESAIEVRGNSSTIYPSIGFHQPGNYAGTISLRNSNQFSFRNTDDSDYNFLLAKGYIKSGFDDNSLLLAGGGHKAISDFVLSSQLENYHNIDLTDSINNGSDTRINKSWFDYNWAGTGHAGSVINFSGHPAKDYSTELFANYINDNIIGVRTRNGDTETWNPVRYLWHSGNLNPFPLRSSQAGTDANNEILSGLRSDYIWTNTPVSTIGTLLVENYSDDWIAQTFTILGNGIAGDVYKRIRHSGTTWTAWTKVLSSVDASNYVPVVGDTDIHSIKRFVGSYTQWALDGDIVNNARGFVQSLPGGFLVGTLNDKNFIIYRDAKEKIVVEDAKTTFNHSIESVGYVSSGDVALGDKPNILRINRQSANDLGILSESNGWAYVNAAGYKRSGSDDNYVLTGGGGHKALNDFLANKGRIFQSNVDANNIGDQGSAIISIETGNGSGNTNFPNNSTYGTFMKMSANSFTSEFFHQNGGELWHRNWYLSDNPSSYPFRKIWDNVNLPNPVVPSDITNVFRNNSIHSNEIGVVATTLDAEIPNGGYISSYYGSDWGGTDRPNGASYGGYIKFKGNFNGDNNLDFYYNNGHAGVPPRLWYRTKEGVNGVRDWMEFWTTQNFNPDNYVTRSTNQIIDGSKTFSPSSIVDFKGNDQNNVIVYKTSAGVEGLVSGHEYTHYSTRWRVGNKRGNGTNSLGYSFEFSYDNGVTYTEKARIDEAGFFTGNAFVSPVLNGNQVFNANNLNQLFFGNPSVGTVYHQAGSLHAFSAGGNYPLYISSGGIAVNGALSINGQDVATQSWSTSSFIPSSQKGAANGIATLDTNGLIPTTQLPSYVDDVLEFTNLTSFPNTGESGKIYVALDTNKTYRWSGSSYIYITSGAVDSVNGQTGVVNLSKTDIGLSNADNTSDAAKNVLSATKWTAPRTLSYSGDVTGSASVDGSGNVGFAMTLANSGVSAGTYNSVNVDAKGRVLSGNNVNYVTESYLTTFLQQNYFNQTASDERFVNANGDEAINGNKTFTSSPAIPAATNGDHAVNLEQLTASLSNVVRDNDDFEILEVYRLIDSSHFDLDDTRVKKYNIVFEGASNGSVNITYLKDNQYYQFSNVSGSGADLRINVEGYGAVDVVSPGKTTVYMSWGSGKLLKISENDHVSII</sequence>
<gene>
    <name evidence="1" type="ORF">PFY12_10350</name>
</gene>
<accession>A0ABY7QJI6</accession>
<dbReference type="EMBL" id="CP115859">
    <property type="protein sequence ID" value="WBV59458.1"/>
    <property type="molecule type" value="Genomic_DNA"/>
</dbReference>
<name>A0ABY7QJI6_9FLAO</name>
<dbReference type="CDD" id="cd19958">
    <property type="entry name" value="pyocin_knob"/>
    <property type="match status" value="1"/>
</dbReference>
<keyword evidence="2" id="KW-1185">Reference proteome</keyword>
<dbReference type="Proteomes" id="UP001210978">
    <property type="component" value="Chromosome"/>
</dbReference>
<proteinExistence type="predicted"/>
<reference evidence="1 2" key="1">
    <citation type="submission" date="2023-01" db="EMBL/GenBank/DDBJ databases">
        <title>Complete genome of Chryseobacterium camelliae VAN22-5A.</title>
        <authorList>
            <person name="Zong G."/>
            <person name="Cao G."/>
        </authorList>
    </citation>
    <scope>NUCLEOTIDE SEQUENCE [LARGE SCALE GENOMIC DNA]</scope>
    <source>
        <strain evidence="1 2">VAN22-5A</strain>
    </source>
</reference>
<protein>
    <submittedName>
        <fullName evidence="1">Pyocin knob domain-containing protein</fullName>
    </submittedName>
</protein>